<accession>A0A0D1CM98</accession>
<keyword evidence="9" id="KW-1185">Reference proteome</keyword>
<dbReference type="RefSeq" id="WP_052500914.1">
    <property type="nucleotide sequence ID" value="NZ_JYFE01000041.1"/>
</dbReference>
<dbReference type="PROSITE" id="PS51123">
    <property type="entry name" value="OMPA_2"/>
    <property type="match status" value="1"/>
</dbReference>
<feature type="signal peptide" evidence="6">
    <location>
        <begin position="1"/>
        <end position="26"/>
    </location>
</feature>
<evidence type="ECO:0000313" key="9">
    <source>
        <dbReference type="Proteomes" id="UP000032232"/>
    </source>
</evidence>
<protein>
    <submittedName>
        <fullName evidence="8">PsaB protein</fullName>
        <ecNumber evidence="8">1.97.1.12</ecNumber>
    </submittedName>
</protein>
<dbReference type="Proteomes" id="UP000032232">
    <property type="component" value="Unassembled WGS sequence"/>
</dbReference>
<evidence type="ECO:0000256" key="4">
    <source>
        <dbReference type="PROSITE-ProRule" id="PRU00473"/>
    </source>
</evidence>
<evidence type="ECO:0000256" key="1">
    <source>
        <dbReference type="ARBA" id="ARBA00004442"/>
    </source>
</evidence>
<keyword evidence="3" id="KW-0998">Cell outer membrane</keyword>
<evidence type="ECO:0000256" key="3">
    <source>
        <dbReference type="ARBA" id="ARBA00023237"/>
    </source>
</evidence>
<reference evidence="8 9" key="1">
    <citation type="submission" date="2015-02" db="EMBL/GenBank/DDBJ databases">
        <title>Genome Sequence of Jannaschia aquimarina DSM28248, a member of the Roseobacter clade.</title>
        <authorList>
            <person name="Voget S."/>
            <person name="Daniel R."/>
        </authorList>
    </citation>
    <scope>NUCLEOTIDE SEQUENCE [LARGE SCALE GENOMIC DNA]</scope>
    <source>
        <strain evidence="8 9">GSW-M26</strain>
    </source>
</reference>
<evidence type="ECO:0000313" key="8">
    <source>
        <dbReference type="EMBL" id="KIT15877.1"/>
    </source>
</evidence>
<dbReference type="PATRIC" id="fig|935700.4.peg.2210"/>
<feature type="chain" id="PRO_5002228459" evidence="6">
    <location>
        <begin position="27"/>
        <end position="379"/>
    </location>
</feature>
<dbReference type="Pfam" id="PF00691">
    <property type="entry name" value="OmpA"/>
    <property type="match status" value="1"/>
</dbReference>
<keyword evidence="8" id="KW-0560">Oxidoreductase</keyword>
<dbReference type="PANTHER" id="PTHR30329:SF21">
    <property type="entry name" value="LIPOPROTEIN YIAD-RELATED"/>
    <property type="match status" value="1"/>
</dbReference>
<dbReference type="PRINTS" id="PR01021">
    <property type="entry name" value="OMPADOMAIN"/>
</dbReference>
<evidence type="ECO:0000259" key="7">
    <source>
        <dbReference type="PROSITE" id="PS51123"/>
    </source>
</evidence>
<keyword evidence="6" id="KW-0732">Signal</keyword>
<dbReference type="GO" id="GO:0016491">
    <property type="term" value="F:oxidoreductase activity"/>
    <property type="evidence" value="ECO:0007669"/>
    <property type="project" value="UniProtKB-KW"/>
</dbReference>
<dbReference type="SUPFAM" id="SSF103088">
    <property type="entry name" value="OmpA-like"/>
    <property type="match status" value="1"/>
</dbReference>
<dbReference type="OrthoDB" id="9792021at2"/>
<evidence type="ECO:0000256" key="2">
    <source>
        <dbReference type="ARBA" id="ARBA00023136"/>
    </source>
</evidence>
<keyword evidence="2 4" id="KW-0472">Membrane</keyword>
<dbReference type="STRING" id="935700.jaqu_21440"/>
<gene>
    <name evidence="8" type="primary">psaB</name>
    <name evidence="8" type="ORF">jaqu_21440</name>
</gene>
<feature type="region of interest" description="Disordered" evidence="5">
    <location>
        <begin position="341"/>
        <end position="370"/>
    </location>
</feature>
<dbReference type="CDD" id="cd07185">
    <property type="entry name" value="OmpA_C-like"/>
    <property type="match status" value="1"/>
</dbReference>
<dbReference type="Gene3D" id="3.30.1330.60">
    <property type="entry name" value="OmpA-like domain"/>
    <property type="match status" value="1"/>
</dbReference>
<dbReference type="PANTHER" id="PTHR30329">
    <property type="entry name" value="STATOR ELEMENT OF FLAGELLAR MOTOR COMPLEX"/>
    <property type="match status" value="1"/>
</dbReference>
<comment type="caution">
    <text evidence="8">The sequence shown here is derived from an EMBL/GenBank/DDBJ whole genome shotgun (WGS) entry which is preliminary data.</text>
</comment>
<dbReference type="EMBL" id="JYFE01000041">
    <property type="protein sequence ID" value="KIT15877.1"/>
    <property type="molecule type" value="Genomic_DNA"/>
</dbReference>
<evidence type="ECO:0000256" key="5">
    <source>
        <dbReference type="SAM" id="MobiDB-lite"/>
    </source>
</evidence>
<dbReference type="InterPro" id="IPR036737">
    <property type="entry name" value="OmpA-like_sf"/>
</dbReference>
<proteinExistence type="predicted"/>
<feature type="domain" description="OmpA-like" evidence="7">
    <location>
        <begin position="256"/>
        <end position="379"/>
    </location>
</feature>
<dbReference type="AlphaFoldDB" id="A0A0D1CM98"/>
<dbReference type="GO" id="GO:0009279">
    <property type="term" value="C:cell outer membrane"/>
    <property type="evidence" value="ECO:0007669"/>
    <property type="project" value="UniProtKB-SubCell"/>
</dbReference>
<comment type="subcellular location">
    <subcellularLocation>
        <location evidence="1">Cell outer membrane</location>
    </subcellularLocation>
</comment>
<name>A0A0D1CM98_9RHOB</name>
<dbReference type="InterPro" id="IPR006665">
    <property type="entry name" value="OmpA-like"/>
</dbReference>
<dbReference type="InterPro" id="IPR006664">
    <property type="entry name" value="OMP_bac"/>
</dbReference>
<dbReference type="EC" id="1.97.1.12" evidence="8"/>
<organism evidence="8 9">
    <name type="scientific">Jannaschia aquimarina</name>
    <dbReference type="NCBI Taxonomy" id="935700"/>
    <lineage>
        <taxon>Bacteria</taxon>
        <taxon>Pseudomonadati</taxon>
        <taxon>Pseudomonadota</taxon>
        <taxon>Alphaproteobacteria</taxon>
        <taxon>Rhodobacterales</taxon>
        <taxon>Roseobacteraceae</taxon>
        <taxon>Jannaschia</taxon>
    </lineage>
</organism>
<evidence type="ECO:0000256" key="6">
    <source>
        <dbReference type="SAM" id="SignalP"/>
    </source>
</evidence>
<sequence length="379" mass="41369">MFMTFRSGFAVFAVCWIVLVQGAAEAEEAQSRVEGTIADALSQALSELPDPVAEAARLQRLDAIYTDGAGRWEIELRHEAEVHRLRIETSGEMMQRVRTDPRGADAAFWASLPAARDVAETYDLDGKLADSRARLEALGFTPDGPIVLRFRQPGPGRAGDPPRPYRIEILREILEEDEARRLLYEGGVFERMTSARQAVVRIPSATAPAQVKPPEVTPPTATAPTVEIPVVDLPEAYPPIVDLPDVSLPGTLHEDEDIALIRMPGDILFAFDRADLRPDAEAALSTVLDLLESRYPDAPLTIHGHTDAKGSDAYNLALSEARAASVREWLDARGIAPERMSSVAHGEARPVAPNTNADGSDNPAGRQANRRVEIAIKRR</sequence>
<dbReference type="InterPro" id="IPR050330">
    <property type="entry name" value="Bact_OuterMem_StrucFunc"/>
</dbReference>